<keyword evidence="9" id="KW-0406">Ion transport</keyword>
<keyword evidence="7 15" id="KW-1133">Transmembrane helix</keyword>
<keyword evidence="4 15" id="KW-0812">Transmembrane</keyword>
<evidence type="ECO:0000256" key="8">
    <source>
        <dbReference type="ARBA" id="ARBA00023053"/>
    </source>
</evidence>
<evidence type="ECO:0000256" key="9">
    <source>
        <dbReference type="ARBA" id="ARBA00023065"/>
    </source>
</evidence>
<comment type="similarity">
    <text evidence="2">Belongs to the sodium:neurotransmitter symporter (SNF) (TC 2.A.22) family.</text>
</comment>
<feature type="transmembrane region" description="Helical" evidence="15">
    <location>
        <begin position="96"/>
        <end position="117"/>
    </location>
</feature>
<dbReference type="InterPro" id="IPR000175">
    <property type="entry name" value="Na/ntran_symport"/>
</dbReference>
<dbReference type="GO" id="GO:0005886">
    <property type="term" value="C:plasma membrane"/>
    <property type="evidence" value="ECO:0007669"/>
    <property type="project" value="TreeGrafter"/>
</dbReference>
<comment type="function">
    <text evidence="13">Unusual broad substrate spectrum amino acid:sodium cotransporter that promotes absorption of the D isomers of essential amino acids. Neutral amino acids are the preferred substrates, especially methionine and phenylalanine.</text>
</comment>
<evidence type="ECO:0000313" key="17">
    <source>
        <dbReference type="Proteomes" id="UP000677054"/>
    </source>
</evidence>
<dbReference type="GO" id="GO:0089718">
    <property type="term" value="P:amino acid import across plasma membrane"/>
    <property type="evidence" value="ECO:0007669"/>
    <property type="project" value="TreeGrafter"/>
</dbReference>
<accession>A0A7R9FS94</accession>
<dbReference type="OrthoDB" id="6581954at2759"/>
<evidence type="ECO:0000256" key="6">
    <source>
        <dbReference type="ARBA" id="ARBA00022970"/>
    </source>
</evidence>
<evidence type="ECO:0000256" key="3">
    <source>
        <dbReference type="ARBA" id="ARBA00022448"/>
    </source>
</evidence>
<dbReference type="Pfam" id="PF00209">
    <property type="entry name" value="SNF"/>
    <property type="match status" value="1"/>
</dbReference>
<evidence type="ECO:0000256" key="4">
    <source>
        <dbReference type="ARBA" id="ARBA00022692"/>
    </source>
</evidence>
<feature type="transmembrane region" description="Helical" evidence="15">
    <location>
        <begin position="22"/>
        <end position="48"/>
    </location>
</feature>
<evidence type="ECO:0000256" key="15">
    <source>
        <dbReference type="SAM" id="Phobius"/>
    </source>
</evidence>
<gene>
    <name evidence="16" type="ORF">DSTB1V02_LOCUS12771</name>
</gene>
<dbReference type="InterPro" id="IPR037272">
    <property type="entry name" value="SNS_sf"/>
</dbReference>
<dbReference type="Proteomes" id="UP000677054">
    <property type="component" value="Unassembled WGS sequence"/>
</dbReference>
<feature type="transmembrane region" description="Helical" evidence="15">
    <location>
        <begin position="54"/>
        <end position="75"/>
    </location>
</feature>
<keyword evidence="17" id="KW-1185">Reference proteome</keyword>
<evidence type="ECO:0000256" key="10">
    <source>
        <dbReference type="ARBA" id="ARBA00023136"/>
    </source>
</evidence>
<dbReference type="SUPFAM" id="SSF161070">
    <property type="entry name" value="SNF-like"/>
    <property type="match status" value="1"/>
</dbReference>
<evidence type="ECO:0000313" key="16">
    <source>
        <dbReference type="EMBL" id="CAD7253020.1"/>
    </source>
</evidence>
<dbReference type="AlphaFoldDB" id="A0A7R9FS94"/>
<evidence type="ECO:0000256" key="2">
    <source>
        <dbReference type="ARBA" id="ARBA00006459"/>
    </source>
</evidence>
<evidence type="ECO:0000256" key="11">
    <source>
        <dbReference type="ARBA" id="ARBA00023180"/>
    </source>
</evidence>
<dbReference type="EMBL" id="LR904686">
    <property type="protein sequence ID" value="CAD7253020.1"/>
    <property type="molecule type" value="Genomic_DNA"/>
</dbReference>
<dbReference type="PANTHER" id="PTHR11616">
    <property type="entry name" value="SODIUM/CHLORIDE DEPENDENT TRANSPORTER"/>
    <property type="match status" value="1"/>
</dbReference>
<evidence type="ECO:0000256" key="1">
    <source>
        <dbReference type="ARBA" id="ARBA00004141"/>
    </source>
</evidence>
<evidence type="ECO:0000256" key="14">
    <source>
        <dbReference type="ARBA" id="ARBA00040215"/>
    </source>
</evidence>
<keyword evidence="5" id="KW-0769">Symport</keyword>
<dbReference type="PANTHER" id="PTHR11616:SF321">
    <property type="entry name" value="SODIUM-DEPENDENT NUTRIENT AMINO ACID TRANSPORTER 1-RELATED"/>
    <property type="match status" value="1"/>
</dbReference>
<sequence length="235" mass="27050">MVETITTAVQDVFPWTRSHKHWVVIGMSCIGFLLGLSMCFDGGFYMFVLFDNYSATWSLMILSILEVLLIAYVYGYDKFKENLAEMMGPNNLFFDYYWSITWRFVSPITLTVLMFLTWIQYTPVKVGDYAFPSEIEGLGWCMAFISILPVPIFAGYQIHKAKKESKPQISVWQVQDSFYDHARESSSVEFFGDIQRNGKKIEESYDNSDFNSGALSRSKPARSYGYVNEDAATHM</sequence>
<dbReference type="GO" id="GO:0015179">
    <property type="term" value="F:L-amino acid transmembrane transporter activity"/>
    <property type="evidence" value="ECO:0007669"/>
    <property type="project" value="TreeGrafter"/>
</dbReference>
<reference evidence="16" key="1">
    <citation type="submission" date="2020-11" db="EMBL/GenBank/DDBJ databases">
        <authorList>
            <person name="Tran Van P."/>
        </authorList>
    </citation>
    <scope>NUCLEOTIDE SEQUENCE</scope>
</reference>
<dbReference type="GO" id="GO:0005283">
    <property type="term" value="F:amino acid:sodium symporter activity"/>
    <property type="evidence" value="ECO:0007669"/>
    <property type="project" value="TreeGrafter"/>
</dbReference>
<comment type="subcellular location">
    <subcellularLocation>
        <location evidence="1">Membrane</location>
        <topology evidence="1">Multi-pass membrane protein</topology>
    </subcellularLocation>
</comment>
<feature type="transmembrane region" description="Helical" evidence="15">
    <location>
        <begin position="137"/>
        <end position="156"/>
    </location>
</feature>
<dbReference type="EMBL" id="CAJPEV010005169">
    <property type="protein sequence ID" value="CAG0902842.1"/>
    <property type="molecule type" value="Genomic_DNA"/>
</dbReference>
<keyword evidence="6" id="KW-0029">Amino-acid transport</keyword>
<keyword evidence="12" id="KW-0739">Sodium transport</keyword>
<evidence type="ECO:0000256" key="12">
    <source>
        <dbReference type="ARBA" id="ARBA00023201"/>
    </source>
</evidence>
<evidence type="ECO:0000256" key="5">
    <source>
        <dbReference type="ARBA" id="ARBA00022847"/>
    </source>
</evidence>
<dbReference type="PROSITE" id="PS50267">
    <property type="entry name" value="NA_NEUROTRAN_SYMP_3"/>
    <property type="match status" value="1"/>
</dbReference>
<name>A0A7R9FS94_9CRUS</name>
<organism evidence="16">
    <name type="scientific">Darwinula stevensoni</name>
    <dbReference type="NCBI Taxonomy" id="69355"/>
    <lineage>
        <taxon>Eukaryota</taxon>
        <taxon>Metazoa</taxon>
        <taxon>Ecdysozoa</taxon>
        <taxon>Arthropoda</taxon>
        <taxon>Crustacea</taxon>
        <taxon>Oligostraca</taxon>
        <taxon>Ostracoda</taxon>
        <taxon>Podocopa</taxon>
        <taxon>Podocopida</taxon>
        <taxon>Darwinulocopina</taxon>
        <taxon>Darwinuloidea</taxon>
        <taxon>Darwinulidae</taxon>
        <taxon>Darwinula</taxon>
    </lineage>
</organism>
<keyword evidence="11" id="KW-0325">Glycoprotein</keyword>
<evidence type="ECO:0000256" key="7">
    <source>
        <dbReference type="ARBA" id="ARBA00022989"/>
    </source>
</evidence>
<protein>
    <recommendedName>
        <fullName evidence="14">Sodium-dependent nutrient amino acid transporter 1</fullName>
    </recommendedName>
</protein>
<keyword evidence="8" id="KW-0915">Sodium</keyword>
<keyword evidence="10 15" id="KW-0472">Membrane</keyword>
<proteinExistence type="inferred from homology"/>
<evidence type="ECO:0000256" key="13">
    <source>
        <dbReference type="ARBA" id="ARBA00037785"/>
    </source>
</evidence>
<keyword evidence="3" id="KW-0813">Transport</keyword>